<keyword evidence="5 10" id="KW-0863">Zinc-finger</keyword>
<feature type="compositionally biased region" description="Polar residues" evidence="11">
    <location>
        <begin position="370"/>
        <end position="402"/>
    </location>
</feature>
<dbReference type="PANTHER" id="PTHR40626">
    <property type="entry name" value="MIP31509P"/>
    <property type="match status" value="1"/>
</dbReference>
<evidence type="ECO:0000256" key="10">
    <source>
        <dbReference type="PROSITE-ProRule" id="PRU00042"/>
    </source>
</evidence>
<proteinExistence type="inferred from homology"/>
<feature type="region of interest" description="Disordered" evidence="11">
    <location>
        <begin position="370"/>
        <end position="424"/>
    </location>
</feature>
<evidence type="ECO:0000256" key="4">
    <source>
        <dbReference type="ARBA" id="ARBA00022737"/>
    </source>
</evidence>
<sequence>MDSTTMMNAHMGHAPFYFYTPDSRPDSRHHGHFQQLHPQQVMCQMPMYPMVPTLPSTPIYSRPNSSCSQQAPGAPPTLYSNGPGVMTPVASPQPAASYKPTILLETDGLNDSMYFPSTPPLSSAGSSISSPNSCDMLQTPMNPMFSGLDGIDGIEDVKETLQPVEIAALDWSTCGSPPMTPVYLQQAQSHLGKGVSLQTLTATSSNLNLVTSIKSESPSDLLSSTTSCPSLSPSPVPYARSVASEQDLDFCDPRNLLVGTSGPSTSIAPELSSFPCLGEDDLRDDDFVNELVNFGSLDDSRRPRACTGSSVVSLGLGEEDFSFDDAESFVTGVTSPVASLSDCDDHQVKRRKISTDCCSPMPVMDVAADSANTASVPEQSSNQQQEERGASTSEANNSSGSDAATPGASLPSAPNRRGRKQSLTEDPSKTFVCELCNRRFRRQEHLKRHYRSLHTHDKPFECHECGKKFSRSDNLAQHARTHGAGALVLDLIDEHSMHSYDGMIGGAHATVGDDYKHFGNVLFTIASEVPGSSSESDCGSDADDSKKKRKRAD</sequence>
<keyword evidence="8" id="KW-0804">Transcription</keyword>
<dbReference type="PANTHER" id="PTHR40626:SF11">
    <property type="entry name" value="ZINC FINGER PROTEIN YPR022C"/>
    <property type="match status" value="1"/>
</dbReference>
<dbReference type="AlphaFoldDB" id="A0A9P8VGU3"/>
<dbReference type="FunFam" id="3.30.160.60:FF:000141">
    <property type="entry name" value="C2H2 zinc finger protein"/>
    <property type="match status" value="1"/>
</dbReference>
<evidence type="ECO:0000259" key="12">
    <source>
        <dbReference type="PROSITE" id="PS50157"/>
    </source>
</evidence>
<keyword evidence="9" id="KW-0539">Nucleus</keyword>
<dbReference type="PROSITE" id="PS50157">
    <property type="entry name" value="ZINC_FINGER_C2H2_2"/>
    <property type="match status" value="2"/>
</dbReference>
<keyword evidence="14" id="KW-1185">Reference proteome</keyword>
<evidence type="ECO:0000256" key="2">
    <source>
        <dbReference type="ARBA" id="ARBA00006991"/>
    </source>
</evidence>
<dbReference type="Gene3D" id="3.30.160.60">
    <property type="entry name" value="Classic Zinc Finger"/>
    <property type="match status" value="2"/>
</dbReference>
<dbReference type="SUPFAM" id="SSF57667">
    <property type="entry name" value="beta-beta-alpha zinc fingers"/>
    <property type="match status" value="1"/>
</dbReference>
<dbReference type="InterPro" id="IPR051059">
    <property type="entry name" value="VerF-like"/>
</dbReference>
<comment type="similarity">
    <text evidence="2">Belongs to the krueppel C2H2-type zinc-finger protein family.</text>
</comment>
<evidence type="ECO:0000256" key="7">
    <source>
        <dbReference type="ARBA" id="ARBA00023015"/>
    </source>
</evidence>
<keyword evidence="7" id="KW-0805">Transcription regulation</keyword>
<dbReference type="SMART" id="SM00355">
    <property type="entry name" value="ZnF_C2H2"/>
    <property type="match status" value="2"/>
</dbReference>
<name>A0A9P8VGU3_9PEZI</name>
<evidence type="ECO:0000256" key="6">
    <source>
        <dbReference type="ARBA" id="ARBA00022833"/>
    </source>
</evidence>
<dbReference type="Pfam" id="PF00096">
    <property type="entry name" value="zf-C2H2"/>
    <property type="match status" value="2"/>
</dbReference>
<feature type="domain" description="C2H2-type" evidence="12">
    <location>
        <begin position="460"/>
        <end position="482"/>
    </location>
</feature>
<dbReference type="PROSITE" id="PS00028">
    <property type="entry name" value="ZINC_FINGER_C2H2_1"/>
    <property type="match status" value="2"/>
</dbReference>
<keyword evidence="4" id="KW-0677">Repeat</keyword>
<dbReference type="Proteomes" id="UP000770015">
    <property type="component" value="Unassembled WGS sequence"/>
</dbReference>
<evidence type="ECO:0000313" key="14">
    <source>
        <dbReference type="Proteomes" id="UP000770015"/>
    </source>
</evidence>
<feature type="region of interest" description="Disordered" evidence="11">
    <location>
        <begin position="529"/>
        <end position="553"/>
    </location>
</feature>
<protein>
    <submittedName>
        <fullName evidence="13">Cutinase G-box binding protein</fullName>
    </submittedName>
</protein>
<dbReference type="FunFam" id="3.30.160.60:FF:000464">
    <property type="entry name" value="Zinc finger and SCAN domain containing 25"/>
    <property type="match status" value="1"/>
</dbReference>
<dbReference type="EMBL" id="JAGSXJ010000006">
    <property type="protein sequence ID" value="KAH6690391.1"/>
    <property type="molecule type" value="Genomic_DNA"/>
</dbReference>
<dbReference type="GO" id="GO:0000981">
    <property type="term" value="F:DNA-binding transcription factor activity, RNA polymerase II-specific"/>
    <property type="evidence" value="ECO:0007669"/>
    <property type="project" value="InterPro"/>
</dbReference>
<accession>A0A9P8VGU3</accession>
<evidence type="ECO:0000256" key="3">
    <source>
        <dbReference type="ARBA" id="ARBA00022723"/>
    </source>
</evidence>
<dbReference type="OrthoDB" id="654211at2759"/>
<evidence type="ECO:0000256" key="11">
    <source>
        <dbReference type="SAM" id="MobiDB-lite"/>
    </source>
</evidence>
<gene>
    <name evidence="13" type="ORF">F5X68DRAFT_69550</name>
</gene>
<evidence type="ECO:0000256" key="1">
    <source>
        <dbReference type="ARBA" id="ARBA00004123"/>
    </source>
</evidence>
<organism evidence="13 14">
    <name type="scientific">Plectosphaerella plurivora</name>
    <dbReference type="NCBI Taxonomy" id="936078"/>
    <lineage>
        <taxon>Eukaryota</taxon>
        <taxon>Fungi</taxon>
        <taxon>Dikarya</taxon>
        <taxon>Ascomycota</taxon>
        <taxon>Pezizomycotina</taxon>
        <taxon>Sordariomycetes</taxon>
        <taxon>Hypocreomycetidae</taxon>
        <taxon>Glomerellales</taxon>
        <taxon>Plectosphaerellaceae</taxon>
        <taxon>Plectosphaerella</taxon>
    </lineage>
</organism>
<comment type="caution">
    <text evidence="13">The sequence shown here is derived from an EMBL/GenBank/DDBJ whole genome shotgun (WGS) entry which is preliminary data.</text>
</comment>
<dbReference type="GO" id="GO:0000785">
    <property type="term" value="C:chromatin"/>
    <property type="evidence" value="ECO:0007669"/>
    <property type="project" value="TreeGrafter"/>
</dbReference>
<reference evidence="13" key="1">
    <citation type="journal article" date="2021" name="Nat. Commun.">
        <title>Genetic determinants of endophytism in the Arabidopsis root mycobiome.</title>
        <authorList>
            <person name="Mesny F."/>
            <person name="Miyauchi S."/>
            <person name="Thiergart T."/>
            <person name="Pickel B."/>
            <person name="Atanasova L."/>
            <person name="Karlsson M."/>
            <person name="Huettel B."/>
            <person name="Barry K.W."/>
            <person name="Haridas S."/>
            <person name="Chen C."/>
            <person name="Bauer D."/>
            <person name="Andreopoulos W."/>
            <person name="Pangilinan J."/>
            <person name="LaButti K."/>
            <person name="Riley R."/>
            <person name="Lipzen A."/>
            <person name="Clum A."/>
            <person name="Drula E."/>
            <person name="Henrissat B."/>
            <person name="Kohler A."/>
            <person name="Grigoriev I.V."/>
            <person name="Martin F.M."/>
            <person name="Hacquard S."/>
        </authorList>
    </citation>
    <scope>NUCLEOTIDE SEQUENCE</scope>
    <source>
        <strain evidence="13">MPI-SDFR-AT-0117</strain>
    </source>
</reference>
<evidence type="ECO:0000256" key="9">
    <source>
        <dbReference type="ARBA" id="ARBA00023242"/>
    </source>
</evidence>
<dbReference type="GO" id="GO:0008270">
    <property type="term" value="F:zinc ion binding"/>
    <property type="evidence" value="ECO:0007669"/>
    <property type="project" value="UniProtKB-KW"/>
</dbReference>
<dbReference type="InterPro" id="IPR036236">
    <property type="entry name" value="Znf_C2H2_sf"/>
</dbReference>
<comment type="subcellular location">
    <subcellularLocation>
        <location evidence="1">Nucleus</location>
    </subcellularLocation>
</comment>
<dbReference type="InterPro" id="IPR013087">
    <property type="entry name" value="Znf_C2H2_type"/>
</dbReference>
<keyword evidence="6" id="KW-0862">Zinc</keyword>
<feature type="domain" description="C2H2-type" evidence="12">
    <location>
        <begin position="431"/>
        <end position="459"/>
    </location>
</feature>
<evidence type="ECO:0000256" key="5">
    <source>
        <dbReference type="ARBA" id="ARBA00022771"/>
    </source>
</evidence>
<dbReference type="GO" id="GO:0000978">
    <property type="term" value="F:RNA polymerase II cis-regulatory region sequence-specific DNA binding"/>
    <property type="evidence" value="ECO:0007669"/>
    <property type="project" value="InterPro"/>
</dbReference>
<evidence type="ECO:0000313" key="13">
    <source>
        <dbReference type="EMBL" id="KAH6690391.1"/>
    </source>
</evidence>
<dbReference type="GO" id="GO:0005634">
    <property type="term" value="C:nucleus"/>
    <property type="evidence" value="ECO:0007669"/>
    <property type="project" value="UniProtKB-SubCell"/>
</dbReference>
<keyword evidence="3" id="KW-0479">Metal-binding</keyword>
<evidence type="ECO:0000256" key="8">
    <source>
        <dbReference type="ARBA" id="ARBA00023163"/>
    </source>
</evidence>